<keyword evidence="1" id="KW-0812">Transmembrane</keyword>
<reference evidence="2 3" key="1">
    <citation type="submission" date="2023-01" db="EMBL/GenBank/DDBJ databases">
        <title>Analysis of 21 Apiospora genomes using comparative genomics revels a genus with tremendous synthesis potential of carbohydrate active enzymes and secondary metabolites.</title>
        <authorList>
            <person name="Sorensen T."/>
        </authorList>
    </citation>
    <scope>NUCLEOTIDE SEQUENCE [LARGE SCALE GENOMIC DNA]</scope>
    <source>
        <strain evidence="2 3">CBS 33761</strain>
    </source>
</reference>
<feature type="transmembrane region" description="Helical" evidence="1">
    <location>
        <begin position="324"/>
        <end position="347"/>
    </location>
</feature>
<feature type="transmembrane region" description="Helical" evidence="1">
    <location>
        <begin position="356"/>
        <end position="378"/>
    </location>
</feature>
<sequence>MGKFHAANCRHKVNRKDIRADHITDQLLSFPVSAVRDAAPESDLGRFRTPTNGSLSQDELKRTQLYDATADHFDALCELTAPRHPDAAGREHGELAQSLYRTTSPVSLLLNKTGVPALGISQDRVDDLAFATLAAARATRERWAEVHGRVRDAREMLSRLQRGNEWILATAEREHASVTTDLATLPFHWTGLYKEPRALANLWGLYRRPRVVSDTKLRHWVDSLEPVRRQADKAGVAMRGIDYPLARLDEAVAELELQVESLRSVSGLGLLRDWDRHEGQIVWRAGAWRQALAQLHGFRLSSLDFWLSRVAALGGWANVAVNHFWLLELAFEPVTNALLVVVTIWLLPSGGRASKCVYVLLSGLVLAIGCRVIVLHSLQMEGVPLQRGDSELILTLRDIARHIASA</sequence>
<name>A0ABR1S0Z9_9PEZI</name>
<keyword evidence="3" id="KW-1185">Reference proteome</keyword>
<evidence type="ECO:0000313" key="2">
    <source>
        <dbReference type="EMBL" id="KAK8023803.1"/>
    </source>
</evidence>
<gene>
    <name evidence="2" type="ORF">PG993_011869</name>
</gene>
<evidence type="ECO:0000256" key="1">
    <source>
        <dbReference type="SAM" id="Phobius"/>
    </source>
</evidence>
<organism evidence="2 3">
    <name type="scientific">Apiospora rasikravindrae</name>
    <dbReference type="NCBI Taxonomy" id="990691"/>
    <lineage>
        <taxon>Eukaryota</taxon>
        <taxon>Fungi</taxon>
        <taxon>Dikarya</taxon>
        <taxon>Ascomycota</taxon>
        <taxon>Pezizomycotina</taxon>
        <taxon>Sordariomycetes</taxon>
        <taxon>Xylariomycetidae</taxon>
        <taxon>Amphisphaeriales</taxon>
        <taxon>Apiosporaceae</taxon>
        <taxon>Apiospora</taxon>
    </lineage>
</organism>
<proteinExistence type="predicted"/>
<dbReference type="Proteomes" id="UP001444661">
    <property type="component" value="Unassembled WGS sequence"/>
</dbReference>
<comment type="caution">
    <text evidence="2">The sequence shown here is derived from an EMBL/GenBank/DDBJ whole genome shotgun (WGS) entry which is preliminary data.</text>
</comment>
<dbReference type="EMBL" id="JAQQWK010000011">
    <property type="protein sequence ID" value="KAK8023803.1"/>
    <property type="molecule type" value="Genomic_DNA"/>
</dbReference>
<evidence type="ECO:0000313" key="3">
    <source>
        <dbReference type="Proteomes" id="UP001444661"/>
    </source>
</evidence>
<accession>A0ABR1S0Z9</accession>
<keyword evidence="1" id="KW-0472">Membrane</keyword>
<protein>
    <submittedName>
        <fullName evidence="2">Uncharacterized protein</fullName>
    </submittedName>
</protein>
<keyword evidence="1" id="KW-1133">Transmembrane helix</keyword>